<accession>A0A1Q9CT23</accession>
<sequence length="692" mass="74048">MGCFAGCFWLCLAVNAQHVLWTFQIGTSDTDICHDAHIDSYDNFVLTGHTGGELGGNTNAGSWDMAVIKLDSHGLLQWIFQSGTSKDDVPESVGIDDAGNIAVVGRTEGQLGTDPYAGSHDIFVVKLDSAGSRLWTYQGGTSGSDIAFAVVMTALGDVVTAGQTYGGLDGSRLWTYQAGTSNFESALGVDADAAGDIVVVGYTSGGLNGNSNSGNDDMFVLKLDSSLSQQWTYQTGTSGEDRALAVRIDSSGDVVVVGSTVTATATLTTSTSLSATLTTVTTTRSTVTATGTLTTTSAPATTDGGATAAAVEELVADTSASSIDIGFVVLIGIVSLMVGVGAGAWGVLRNARARAAVAPERGLKPCVVQVAAGKLPISQPQHWSDELIPLDQGWKLYPVDDATLKAIKGMFTVKSSKELGRGRDATSYDRAYSTLAVHCAWRMQHDGCWTKYAAERNNVLWHMNQIRRGPIALQPWTSRLEDANLAMPGTLYTEEVGERYLLHGTNPEPLLEVFHQGFAENASLKGPFGAGIYLAEDPEKIDQHTRPDARTSGLEDLHSRLYRAFGNRHPDEDMFYCFIVRACCGACFQTEGLDKEGLRDKTTGRSVFLTPERRELSRVPGTSPSFSYHTLLVNPGTGTSHSAPLPATPHSPRHSPLRAVARVVARVARFREIVVFAGDRVYPEYLVAYRRV</sequence>
<name>A0A1Q9CT23_SYMMI</name>
<dbReference type="Proteomes" id="UP000186817">
    <property type="component" value="Unassembled WGS sequence"/>
</dbReference>
<keyword evidence="2" id="KW-1185">Reference proteome</keyword>
<dbReference type="InterPro" id="IPR052918">
    <property type="entry name" value="Motility_Chemotaxis_Reg"/>
</dbReference>
<dbReference type="SUPFAM" id="SSF50998">
    <property type="entry name" value="Quinoprotein alcohol dehydrogenase-like"/>
    <property type="match status" value="1"/>
</dbReference>
<dbReference type="EMBL" id="LSRX01000937">
    <property type="protein sequence ID" value="OLP86072.1"/>
    <property type="molecule type" value="Genomic_DNA"/>
</dbReference>
<protein>
    <submittedName>
        <fullName evidence="1">Uncharacterized protein</fullName>
    </submittedName>
</protein>
<dbReference type="SUPFAM" id="SSF56399">
    <property type="entry name" value="ADP-ribosylation"/>
    <property type="match status" value="1"/>
</dbReference>
<evidence type="ECO:0000313" key="1">
    <source>
        <dbReference type="EMBL" id="OLP86072.1"/>
    </source>
</evidence>
<dbReference type="PANTHER" id="PTHR35580:SF1">
    <property type="entry name" value="PHYTASE-LIKE DOMAIN-CONTAINING PROTEIN"/>
    <property type="match status" value="1"/>
</dbReference>
<dbReference type="AlphaFoldDB" id="A0A1Q9CT23"/>
<evidence type="ECO:0000313" key="2">
    <source>
        <dbReference type="Proteomes" id="UP000186817"/>
    </source>
</evidence>
<dbReference type="InterPro" id="IPR011047">
    <property type="entry name" value="Quinoprotein_ADH-like_sf"/>
</dbReference>
<organism evidence="1 2">
    <name type="scientific">Symbiodinium microadriaticum</name>
    <name type="common">Dinoflagellate</name>
    <name type="synonym">Zooxanthella microadriatica</name>
    <dbReference type="NCBI Taxonomy" id="2951"/>
    <lineage>
        <taxon>Eukaryota</taxon>
        <taxon>Sar</taxon>
        <taxon>Alveolata</taxon>
        <taxon>Dinophyceae</taxon>
        <taxon>Suessiales</taxon>
        <taxon>Symbiodiniaceae</taxon>
        <taxon>Symbiodinium</taxon>
    </lineage>
</organism>
<reference evidence="1 2" key="1">
    <citation type="submission" date="2016-02" db="EMBL/GenBank/DDBJ databases">
        <title>Genome analysis of coral dinoflagellate symbionts highlights evolutionary adaptations to a symbiotic lifestyle.</title>
        <authorList>
            <person name="Aranda M."/>
            <person name="Li Y."/>
            <person name="Liew Y.J."/>
            <person name="Baumgarten S."/>
            <person name="Simakov O."/>
            <person name="Wilson M."/>
            <person name="Piel J."/>
            <person name="Ashoor H."/>
            <person name="Bougouffa S."/>
            <person name="Bajic V.B."/>
            <person name="Ryu T."/>
            <person name="Ravasi T."/>
            <person name="Bayer T."/>
            <person name="Micklem G."/>
            <person name="Kim H."/>
            <person name="Bhak J."/>
            <person name="Lajeunesse T.C."/>
            <person name="Voolstra C.R."/>
        </authorList>
    </citation>
    <scope>NUCLEOTIDE SEQUENCE [LARGE SCALE GENOMIC DNA]</scope>
    <source>
        <strain evidence="1 2">CCMP2467</strain>
    </source>
</reference>
<gene>
    <name evidence="1" type="ORF">AK812_SmicGene32844</name>
</gene>
<dbReference type="PANTHER" id="PTHR35580">
    <property type="entry name" value="CELL SURFACE GLYCOPROTEIN (S-LAYER PROTEIN)-LIKE PROTEIN"/>
    <property type="match status" value="1"/>
</dbReference>
<dbReference type="Gene3D" id="3.90.228.10">
    <property type="match status" value="1"/>
</dbReference>
<comment type="caution">
    <text evidence="1">The sequence shown here is derived from an EMBL/GenBank/DDBJ whole genome shotgun (WGS) entry which is preliminary data.</text>
</comment>
<dbReference type="OrthoDB" id="426309at2759"/>
<proteinExistence type="predicted"/>